<dbReference type="AlphaFoldDB" id="K5UQZ7"/>
<evidence type="ECO:0000313" key="2">
    <source>
        <dbReference type="EMBL" id="EKM52266.1"/>
    </source>
</evidence>
<feature type="non-terminal residue" evidence="2">
    <location>
        <position position="258"/>
    </location>
</feature>
<dbReference type="HOGENOM" id="CLU_1079914_0_0_1"/>
<sequence length="258" mass="28664">MNTHPSLDVRLHRILPLAEHRCRAADHHNTHHPGAAHLRHVQQPAMDLLPLRLPHRCRGNRVRRHLWAAASRPGVDERAVAGAVHLRGRRPAARALDHLVLAHDHLHREHPARPERVQGLDVLPRGPPRRAHDGAHAGLGALLRRHFPGLCRQHVTVVPQHRHAGRVRHGLLVHDLRRAREPAPDLGAREVLRCAGRAQDVGDVLVDAVPRHAPAGDRHRRLNDVRGRDAQPLGARHRAAHGRPGDRDGQLLGGKGVL</sequence>
<protein>
    <submittedName>
        <fullName evidence="2">Uncharacterized protein</fullName>
    </submittedName>
</protein>
<evidence type="ECO:0000313" key="3">
    <source>
        <dbReference type="Proteomes" id="UP000008370"/>
    </source>
</evidence>
<gene>
    <name evidence="2" type="ORF">PHACADRAFT_260520</name>
</gene>
<accession>K5UQZ7</accession>
<name>K5UQZ7_PHACS</name>
<organism evidence="2 3">
    <name type="scientific">Phanerochaete carnosa (strain HHB-10118-sp)</name>
    <name type="common">White-rot fungus</name>
    <name type="synonym">Peniophora carnosa</name>
    <dbReference type="NCBI Taxonomy" id="650164"/>
    <lineage>
        <taxon>Eukaryota</taxon>
        <taxon>Fungi</taxon>
        <taxon>Dikarya</taxon>
        <taxon>Basidiomycota</taxon>
        <taxon>Agaricomycotina</taxon>
        <taxon>Agaricomycetes</taxon>
        <taxon>Polyporales</taxon>
        <taxon>Phanerochaetaceae</taxon>
        <taxon>Phanerochaete</taxon>
    </lineage>
</organism>
<dbReference type="EMBL" id="JH930475">
    <property type="protein sequence ID" value="EKM52266.1"/>
    <property type="molecule type" value="Genomic_DNA"/>
</dbReference>
<feature type="compositionally biased region" description="Basic and acidic residues" evidence="1">
    <location>
        <begin position="214"/>
        <end position="229"/>
    </location>
</feature>
<reference evidence="2 3" key="1">
    <citation type="journal article" date="2012" name="BMC Genomics">
        <title>Comparative genomics of the white-rot fungi, Phanerochaete carnosa and P. chrysosporium, to elucidate the genetic basis of the distinct wood types they colonize.</title>
        <authorList>
            <person name="Suzuki H."/>
            <person name="MacDonald J."/>
            <person name="Syed K."/>
            <person name="Salamov A."/>
            <person name="Hori C."/>
            <person name="Aerts A."/>
            <person name="Henrissat B."/>
            <person name="Wiebenga A."/>
            <person name="vanKuyk P.A."/>
            <person name="Barry K."/>
            <person name="Lindquist E."/>
            <person name="LaButti K."/>
            <person name="Lapidus A."/>
            <person name="Lucas S."/>
            <person name="Coutinho P."/>
            <person name="Gong Y."/>
            <person name="Samejima M."/>
            <person name="Mahadevan R."/>
            <person name="Abou-Zaid M."/>
            <person name="de Vries R.P."/>
            <person name="Igarashi K."/>
            <person name="Yadav J.S."/>
            <person name="Grigoriev I.V."/>
            <person name="Master E.R."/>
        </authorList>
    </citation>
    <scope>NUCLEOTIDE SEQUENCE [LARGE SCALE GENOMIC DNA]</scope>
    <source>
        <strain evidence="2 3">HHB-10118-sp</strain>
    </source>
</reference>
<dbReference type="Proteomes" id="UP000008370">
    <property type="component" value="Unassembled WGS sequence"/>
</dbReference>
<proteinExistence type="predicted"/>
<dbReference type="RefSeq" id="XP_007398620.1">
    <property type="nucleotide sequence ID" value="XM_007398558.1"/>
</dbReference>
<evidence type="ECO:0000256" key="1">
    <source>
        <dbReference type="SAM" id="MobiDB-lite"/>
    </source>
</evidence>
<keyword evidence="3" id="KW-1185">Reference proteome</keyword>
<dbReference type="InParanoid" id="K5UQZ7"/>
<dbReference type="GeneID" id="18917756"/>
<dbReference type="KEGG" id="pco:PHACADRAFT_260520"/>
<feature type="region of interest" description="Disordered" evidence="1">
    <location>
        <begin position="211"/>
        <end position="258"/>
    </location>
</feature>